<accession>A0A183MYT9</accession>
<evidence type="ECO:0000313" key="2">
    <source>
        <dbReference type="Proteomes" id="UP000277204"/>
    </source>
</evidence>
<keyword evidence="2" id="KW-1185">Reference proteome</keyword>
<proteinExistence type="predicted"/>
<dbReference type="Proteomes" id="UP000277204">
    <property type="component" value="Unassembled WGS sequence"/>
</dbReference>
<dbReference type="STRING" id="48269.A0A183MYT9"/>
<name>A0A183MYT9_9TREM</name>
<sequence>MAYGKQTVWLATENSSRISLYHATTGEFLMEIDLKPIVLQRLQGEIYGINALIVSFCF</sequence>
<organism evidence="1 2">
    <name type="scientific">Schistosoma margrebowiei</name>
    <dbReference type="NCBI Taxonomy" id="48269"/>
    <lineage>
        <taxon>Eukaryota</taxon>
        <taxon>Metazoa</taxon>
        <taxon>Spiralia</taxon>
        <taxon>Lophotrochozoa</taxon>
        <taxon>Platyhelminthes</taxon>
        <taxon>Trematoda</taxon>
        <taxon>Digenea</taxon>
        <taxon>Strigeidida</taxon>
        <taxon>Schistosomatoidea</taxon>
        <taxon>Schistosomatidae</taxon>
        <taxon>Schistosoma</taxon>
    </lineage>
</organism>
<gene>
    <name evidence="1" type="ORF">SMRZ_LOCUS21214</name>
</gene>
<reference evidence="1 2" key="1">
    <citation type="submission" date="2018-11" db="EMBL/GenBank/DDBJ databases">
        <authorList>
            <consortium name="Pathogen Informatics"/>
        </authorList>
    </citation>
    <scope>NUCLEOTIDE SEQUENCE [LARGE SCALE GENOMIC DNA]</scope>
    <source>
        <strain evidence="1 2">Zambia</strain>
    </source>
</reference>
<protein>
    <submittedName>
        <fullName evidence="1">Uncharacterized protein</fullName>
    </submittedName>
</protein>
<dbReference type="EMBL" id="UZAI01018621">
    <property type="protein sequence ID" value="VDP38678.1"/>
    <property type="molecule type" value="Genomic_DNA"/>
</dbReference>
<dbReference type="AlphaFoldDB" id="A0A183MYT9"/>
<evidence type="ECO:0000313" key="1">
    <source>
        <dbReference type="EMBL" id="VDP38678.1"/>
    </source>
</evidence>